<accession>A0A4U5VVJ4</accession>
<evidence type="ECO:0000313" key="1">
    <source>
        <dbReference type="EMBL" id="TKS92808.1"/>
    </source>
</evidence>
<organism evidence="1 2">
    <name type="scientific">Collichthys lucidus</name>
    <name type="common">Big head croaker</name>
    <name type="synonym">Sciaena lucida</name>
    <dbReference type="NCBI Taxonomy" id="240159"/>
    <lineage>
        <taxon>Eukaryota</taxon>
        <taxon>Metazoa</taxon>
        <taxon>Chordata</taxon>
        <taxon>Craniata</taxon>
        <taxon>Vertebrata</taxon>
        <taxon>Euteleostomi</taxon>
        <taxon>Actinopterygii</taxon>
        <taxon>Neopterygii</taxon>
        <taxon>Teleostei</taxon>
        <taxon>Neoteleostei</taxon>
        <taxon>Acanthomorphata</taxon>
        <taxon>Eupercaria</taxon>
        <taxon>Sciaenidae</taxon>
        <taxon>Collichthys</taxon>
    </lineage>
</organism>
<name>A0A4U5VVJ4_COLLU</name>
<sequence>MRYRDSLGPNFSFHCGKKRVRQIRYLAPPAQNARVANPANLHPGNELTQTAADGIITSFPTFPGMSCLANLAVGFVSWLGQGSS</sequence>
<dbReference type="EMBL" id="CM014101">
    <property type="protein sequence ID" value="TKS92808.1"/>
    <property type="molecule type" value="Genomic_DNA"/>
</dbReference>
<proteinExistence type="predicted"/>
<dbReference type="AlphaFoldDB" id="A0A4U5VVJ4"/>
<evidence type="ECO:0000313" key="2">
    <source>
        <dbReference type="Proteomes" id="UP000298787"/>
    </source>
</evidence>
<reference evidence="1 2" key="1">
    <citation type="submission" date="2019-01" db="EMBL/GenBank/DDBJ databases">
        <title>Genome Assembly of Collichthys lucidus.</title>
        <authorList>
            <person name="Cai M."/>
            <person name="Xiao S."/>
        </authorList>
    </citation>
    <scope>NUCLEOTIDE SEQUENCE [LARGE SCALE GENOMIC DNA]</scope>
    <source>
        <strain evidence="1">JT15FE1705JMU</strain>
        <tissue evidence="1">Muscle</tissue>
    </source>
</reference>
<keyword evidence="2" id="KW-1185">Reference proteome</keyword>
<dbReference type="Proteomes" id="UP000298787">
    <property type="component" value="Chromosome 24"/>
</dbReference>
<gene>
    <name evidence="1" type="ORF">D9C73_027206</name>
</gene>
<protein>
    <submittedName>
        <fullName evidence="1">Uncharacterized protein</fullName>
    </submittedName>
</protein>